<evidence type="ECO:0000313" key="1">
    <source>
        <dbReference type="EMBL" id="MPN42274.1"/>
    </source>
</evidence>
<gene>
    <name evidence="1" type="ORF">SDC9_189831</name>
</gene>
<name>A0A645I1E9_9ZZZZ</name>
<accession>A0A645I1E9</accession>
<sequence length="164" mass="18641">MQRKIRFLIRFFSSSPGVRPVGEWAKPHFRHSDSGERTEFCLAVITVEKGFAVPVAAFKIETMTFSAPDPEKNAGLFIGNFQRRLPIEQQVLVAFELSDAVVQYDVSLCLFFDSAIFRIPSRKRPFGLCLRQCTDGKQDQREPNFLQIHIRLLPCFSGVDASNV</sequence>
<dbReference type="AlphaFoldDB" id="A0A645I1E9"/>
<organism evidence="1">
    <name type="scientific">bioreactor metagenome</name>
    <dbReference type="NCBI Taxonomy" id="1076179"/>
    <lineage>
        <taxon>unclassified sequences</taxon>
        <taxon>metagenomes</taxon>
        <taxon>ecological metagenomes</taxon>
    </lineage>
</organism>
<proteinExistence type="predicted"/>
<protein>
    <submittedName>
        <fullName evidence="1">Uncharacterized protein</fullName>
    </submittedName>
</protein>
<comment type="caution">
    <text evidence="1">The sequence shown here is derived from an EMBL/GenBank/DDBJ whole genome shotgun (WGS) entry which is preliminary data.</text>
</comment>
<reference evidence="1" key="1">
    <citation type="submission" date="2019-08" db="EMBL/GenBank/DDBJ databases">
        <authorList>
            <person name="Kucharzyk K."/>
            <person name="Murdoch R.W."/>
            <person name="Higgins S."/>
            <person name="Loffler F."/>
        </authorList>
    </citation>
    <scope>NUCLEOTIDE SEQUENCE</scope>
</reference>
<dbReference type="EMBL" id="VSSQ01099895">
    <property type="protein sequence ID" value="MPN42274.1"/>
    <property type="molecule type" value="Genomic_DNA"/>
</dbReference>